<evidence type="ECO:0000256" key="1">
    <source>
        <dbReference type="ARBA" id="ARBA00002486"/>
    </source>
</evidence>
<dbReference type="Pfam" id="PF00480">
    <property type="entry name" value="ROK"/>
    <property type="match status" value="1"/>
</dbReference>
<evidence type="ECO:0000256" key="2">
    <source>
        <dbReference type="ARBA" id="ARBA00006479"/>
    </source>
</evidence>
<proteinExistence type="inferred from homology"/>
<dbReference type="SUPFAM" id="SSF53067">
    <property type="entry name" value="Actin-like ATPase domain"/>
    <property type="match status" value="1"/>
</dbReference>
<dbReference type="RefSeq" id="WP_171002318.1">
    <property type="nucleotide sequence ID" value="NZ_BJDI01000006.1"/>
</dbReference>
<dbReference type="InterPro" id="IPR043129">
    <property type="entry name" value="ATPase_NBD"/>
</dbReference>
<accession>A0ABW1SMN2</accession>
<dbReference type="Gene3D" id="3.30.420.40">
    <property type="match status" value="2"/>
</dbReference>
<dbReference type="EMBL" id="JBHSSE010000028">
    <property type="protein sequence ID" value="MFC6202845.1"/>
    <property type="molecule type" value="Genomic_DNA"/>
</dbReference>
<sequence length="406" mass="44833">MKVSKRRNEQRSQILDLIYAQHQISRVDIAHLTGITAAITSDIVGELIATGKVIEVGETGPSTAGSGRRRILLAAKPQQAYYIGSELSEKNFTFCLTDNLGSVVEQATYPVTETLQAKQISAEKYHEQLAAFIEKTQAYQPQAIGISVPGHFNRTSHVIASNNQTWQQFNIDTALAEVSLPTFLENNVHCMAAAERLLPHETVADGYIFFHVSRGMFASYVYQGKVYGADNFLVGEVGHMIVNPDGEFCECGRRGCLQTYASEAWIIKKAQILYQNTASTYLHQLVADAEHITIKAIMQAFTMGDDGIITILTNAMKYLAIALNNLSVMIASKRIILHGQLFELVPLVKILNRFLAQNQFLINGVEVQPVSVKPYQLQDGAVAAAMLAVKNDYFNDDQEAIKSTKA</sequence>
<comment type="caution">
    <text evidence="4">The sequence shown here is derived from an EMBL/GenBank/DDBJ whole genome shotgun (WGS) entry which is preliminary data.</text>
</comment>
<evidence type="ECO:0000313" key="5">
    <source>
        <dbReference type="Proteomes" id="UP001596171"/>
    </source>
</evidence>
<evidence type="ECO:0000313" key="4">
    <source>
        <dbReference type="EMBL" id="MFC6202845.1"/>
    </source>
</evidence>
<dbReference type="SUPFAM" id="SSF46785">
    <property type="entry name" value="Winged helix' DNA-binding domain"/>
    <property type="match status" value="1"/>
</dbReference>
<protein>
    <submittedName>
        <fullName evidence="4">ROK family protein</fullName>
    </submittedName>
</protein>
<dbReference type="InterPro" id="IPR036390">
    <property type="entry name" value="WH_DNA-bd_sf"/>
</dbReference>
<gene>
    <name evidence="4" type="ORF">ACFP1L_13310</name>
</gene>
<dbReference type="Gene3D" id="1.10.10.10">
    <property type="entry name" value="Winged helix-like DNA-binding domain superfamily/Winged helix DNA-binding domain"/>
    <property type="match status" value="1"/>
</dbReference>
<dbReference type="Proteomes" id="UP001596171">
    <property type="component" value="Unassembled WGS sequence"/>
</dbReference>
<dbReference type="InterPro" id="IPR036388">
    <property type="entry name" value="WH-like_DNA-bd_sf"/>
</dbReference>
<comment type="similarity">
    <text evidence="2">Belongs to the ROK (NagC/XylR) family.</text>
</comment>
<keyword evidence="3" id="KW-0119">Carbohydrate metabolism</keyword>
<dbReference type="InterPro" id="IPR000600">
    <property type="entry name" value="ROK"/>
</dbReference>
<name>A0ABW1SMN2_9LACO</name>
<reference evidence="5" key="1">
    <citation type="journal article" date="2019" name="Int. J. Syst. Evol. Microbiol.">
        <title>The Global Catalogue of Microorganisms (GCM) 10K type strain sequencing project: providing services to taxonomists for standard genome sequencing and annotation.</title>
        <authorList>
            <consortium name="The Broad Institute Genomics Platform"/>
            <consortium name="The Broad Institute Genome Sequencing Center for Infectious Disease"/>
            <person name="Wu L."/>
            <person name="Ma J."/>
        </authorList>
    </citation>
    <scope>NUCLEOTIDE SEQUENCE [LARGE SCALE GENOMIC DNA]</scope>
    <source>
        <strain evidence="5">CCM 8930</strain>
    </source>
</reference>
<dbReference type="PANTHER" id="PTHR18964:SF149">
    <property type="entry name" value="BIFUNCTIONAL UDP-N-ACETYLGLUCOSAMINE 2-EPIMERASE_N-ACETYLMANNOSAMINE KINASE"/>
    <property type="match status" value="1"/>
</dbReference>
<organism evidence="4 5">
    <name type="scientific">Lactiplantibacillus nangangensis</name>
    <dbReference type="NCBI Taxonomy" id="2559917"/>
    <lineage>
        <taxon>Bacteria</taxon>
        <taxon>Bacillati</taxon>
        <taxon>Bacillota</taxon>
        <taxon>Bacilli</taxon>
        <taxon>Lactobacillales</taxon>
        <taxon>Lactobacillaceae</taxon>
        <taxon>Lactiplantibacillus</taxon>
    </lineage>
</organism>
<evidence type="ECO:0000256" key="3">
    <source>
        <dbReference type="ARBA" id="ARBA00022629"/>
    </source>
</evidence>
<comment type="function">
    <text evidence="1">Transcriptional repressor of xylose-utilizing enzymes.</text>
</comment>
<keyword evidence="5" id="KW-1185">Reference proteome</keyword>
<dbReference type="PANTHER" id="PTHR18964">
    <property type="entry name" value="ROK (REPRESSOR, ORF, KINASE) FAMILY"/>
    <property type="match status" value="1"/>
</dbReference>
<keyword evidence="3" id="KW-0859">Xylose metabolism</keyword>